<dbReference type="Pfam" id="PF04082">
    <property type="entry name" value="Fungal_trans"/>
    <property type="match status" value="1"/>
</dbReference>
<dbReference type="CDD" id="cd12148">
    <property type="entry name" value="fungal_TF_MHR"/>
    <property type="match status" value="1"/>
</dbReference>
<gene>
    <name evidence="7" type="ORF">N7494_008881</name>
</gene>
<comment type="caution">
    <text evidence="7">The sequence shown here is derived from an EMBL/GenBank/DDBJ whole genome shotgun (WGS) entry which is preliminary data.</text>
</comment>
<dbReference type="SUPFAM" id="SSF51735">
    <property type="entry name" value="NAD(P)-binding Rossmann-fold domains"/>
    <property type="match status" value="1"/>
</dbReference>
<dbReference type="GO" id="GO:0003677">
    <property type="term" value="F:DNA binding"/>
    <property type="evidence" value="ECO:0007669"/>
    <property type="project" value="InterPro"/>
</dbReference>
<keyword evidence="5" id="KW-0539">Nucleus</keyword>
<feature type="domain" description="Enoyl reductase (ER)" evidence="6">
    <location>
        <begin position="24"/>
        <end position="322"/>
    </location>
</feature>
<comment type="similarity">
    <text evidence="2">Belongs to the zinc-containing alcohol dehydrogenase family.</text>
</comment>
<comment type="similarity">
    <text evidence="1">Belongs to the short-chain dehydrogenases/reductases (SDR) family.</text>
</comment>
<dbReference type="InterPro" id="IPR047122">
    <property type="entry name" value="Trans-enoyl_RdTase-like"/>
</dbReference>
<dbReference type="Proteomes" id="UP001220324">
    <property type="component" value="Unassembled WGS sequence"/>
</dbReference>
<name>A0AAD6CP14_9EURO</name>
<dbReference type="CDD" id="cd08249">
    <property type="entry name" value="enoyl_reductase_like"/>
    <property type="match status" value="1"/>
</dbReference>
<keyword evidence="8" id="KW-1185">Reference proteome</keyword>
<protein>
    <submittedName>
        <fullName evidence="7">Zinc-type alcohol dehydrogenase-like protein</fullName>
    </submittedName>
</protein>
<dbReference type="InterPro" id="IPR020843">
    <property type="entry name" value="ER"/>
</dbReference>
<dbReference type="SUPFAM" id="SSF50129">
    <property type="entry name" value="GroES-like"/>
    <property type="match status" value="1"/>
</dbReference>
<keyword evidence="4" id="KW-0560">Oxidoreductase</keyword>
<organism evidence="7 8">
    <name type="scientific">Penicillium frequentans</name>
    <dbReference type="NCBI Taxonomy" id="3151616"/>
    <lineage>
        <taxon>Eukaryota</taxon>
        <taxon>Fungi</taxon>
        <taxon>Dikarya</taxon>
        <taxon>Ascomycota</taxon>
        <taxon>Pezizomycotina</taxon>
        <taxon>Eurotiomycetes</taxon>
        <taxon>Eurotiomycetidae</taxon>
        <taxon>Eurotiales</taxon>
        <taxon>Aspergillaceae</taxon>
        <taxon>Penicillium</taxon>
    </lineage>
</organism>
<dbReference type="Gene3D" id="3.90.180.10">
    <property type="entry name" value="Medium-chain alcohol dehydrogenases, catalytic domain"/>
    <property type="match status" value="1"/>
</dbReference>
<dbReference type="InterPro" id="IPR020904">
    <property type="entry name" value="Sc_DH/Rdtase_CS"/>
</dbReference>
<reference evidence="7 8" key="1">
    <citation type="journal article" date="2023" name="IMA Fungus">
        <title>Comparative genomic study of the Penicillium genus elucidates a diverse pangenome and 15 lateral gene transfer events.</title>
        <authorList>
            <person name="Petersen C."/>
            <person name="Sorensen T."/>
            <person name="Nielsen M.R."/>
            <person name="Sondergaard T.E."/>
            <person name="Sorensen J.L."/>
            <person name="Fitzpatrick D.A."/>
            <person name="Frisvad J.C."/>
            <person name="Nielsen K.L."/>
        </authorList>
    </citation>
    <scope>NUCLEOTIDE SEQUENCE [LARGE SCALE GENOMIC DNA]</scope>
    <source>
        <strain evidence="7 8">IBT 35679</strain>
    </source>
</reference>
<evidence type="ECO:0000256" key="2">
    <source>
        <dbReference type="ARBA" id="ARBA00008072"/>
    </source>
</evidence>
<sequence length="1162" mass="128797">MSTNYFATDALNMDNQAAWIVSPQTDVEIGPAPKYTPDAGQVLVRIESIGFNPVEPMIQKWSALPFFYPGILGVSFAGIVEQVGPGVISMQIGDRVVVSKSHGDDNDPSFSAYQMYALARETRIAKLDLSTSLDDASVAITNSATIVAALTIKMGLARPPIMGKAAPNGKRVLIYGGSSSCGRYAVKYASDAGYEVITTSSASHRDIVQLHGPAHIIDHTLPQEQVVKSLKWHGPYDAVFDAIGTSPVTAIMVAMFGDEDASYHSTLPLMGSPQTPPNVKRLFASYASLFDEDDNQEIRRWFFEEYFPEGLRNGRVIPSIIIEKEHGLNSVQEIKVVFITIDLSSSTSIHAAAEKVLSNPQIGPIHVLINNAGVMACPYTPVEEWKDSRGSPVELQFAANHLGHFLLTTLLMNRIRQSGPGARVVNVSAASHRFSAVNLDDLDFTNGAVYHPWRAYAQSKSAIILITKALASKVPSEEVAILSLHPGIIFTGLARHMESALPAPAVIEAHLSSPNAESLQLKSKQQGCSTTLVAALEPVLQAHSGSYMNDCKVYPAAAFASDEKEAERLWEARLRHAEPSDSAIPKSPANTAYTTQYDSSHQISEASEFLDQELKLRTELSQHRYAVLKAAAEFVNRNFQPSNTFQEPAYLGDPVPERDSRLRPFSPEIFYMMTIGPGNYRDLPRRYFWPDHVSSSTLENMCLALVEGVTDEQTLVHYRICAYTKATFFVTRVSEIGHTKRLRDHFQNSRKEYEASALAALNKINILAPPSLSLVQALLSGALLMQIRGEMFQSWRLAAFAAKNMVSLNYHTTTEIFPSTEQEHNIHLALVTCFYLDKSLSLLLLRPPSLPTLKIKPAELVCIDPLVPLTVIMKSVVELAQIQESAIDIILKRHSLNDKSHVALIEKLSQDMFKIFVGLQERRLHPPYSELEYEWLAIDFSYYAILTTILHANPNSAKGPFVRKECLLYARKAFVALKTIQDKISIDGQIPETLPNVLTWTMLFHPLCPFFVLFCNVVNTSDKEDFSLMRAITQGLQGSATTNLSIFKLHRLFSSFLDLCSPLLQRNYDISQTQSLLSSILGDAPADMSHTQIENQSLGDNTHGVNPVQEQQRSSIGQNASYQAEETAWGTDLVWELFDSQPWLGWMEWDNTYNAGAPLSFN</sequence>
<dbReference type="InterPro" id="IPR002347">
    <property type="entry name" value="SDR_fam"/>
</dbReference>
<evidence type="ECO:0000313" key="7">
    <source>
        <dbReference type="EMBL" id="KAJ5532329.1"/>
    </source>
</evidence>
<dbReference type="Pfam" id="PF08240">
    <property type="entry name" value="ADH_N"/>
    <property type="match status" value="1"/>
</dbReference>
<evidence type="ECO:0000259" key="6">
    <source>
        <dbReference type="SMART" id="SM00829"/>
    </source>
</evidence>
<dbReference type="GO" id="GO:0008270">
    <property type="term" value="F:zinc ion binding"/>
    <property type="evidence" value="ECO:0007669"/>
    <property type="project" value="InterPro"/>
</dbReference>
<proteinExistence type="inferred from homology"/>
<dbReference type="InterPro" id="IPR013154">
    <property type="entry name" value="ADH-like_N"/>
</dbReference>
<dbReference type="InterPro" id="IPR007219">
    <property type="entry name" value="XnlR_reg_dom"/>
</dbReference>
<dbReference type="EMBL" id="JAQIZZ010000007">
    <property type="protein sequence ID" value="KAJ5532329.1"/>
    <property type="molecule type" value="Genomic_DNA"/>
</dbReference>
<dbReference type="PROSITE" id="PS00061">
    <property type="entry name" value="ADH_SHORT"/>
    <property type="match status" value="1"/>
</dbReference>
<dbReference type="GO" id="GO:0016651">
    <property type="term" value="F:oxidoreductase activity, acting on NAD(P)H"/>
    <property type="evidence" value="ECO:0007669"/>
    <property type="project" value="InterPro"/>
</dbReference>
<dbReference type="InterPro" id="IPR011032">
    <property type="entry name" value="GroES-like_sf"/>
</dbReference>
<dbReference type="GO" id="GO:0006351">
    <property type="term" value="P:DNA-templated transcription"/>
    <property type="evidence" value="ECO:0007669"/>
    <property type="project" value="InterPro"/>
</dbReference>
<dbReference type="AlphaFoldDB" id="A0AAD6CP14"/>
<dbReference type="PANTHER" id="PTHR24320:SF283">
    <property type="entry name" value="RETINOL DEHYDROGENASE 11"/>
    <property type="match status" value="1"/>
</dbReference>
<keyword evidence="3" id="KW-0521">NADP</keyword>
<dbReference type="Gene3D" id="3.40.50.720">
    <property type="entry name" value="NAD(P)-binding Rossmann-like Domain"/>
    <property type="match status" value="2"/>
</dbReference>
<evidence type="ECO:0000256" key="4">
    <source>
        <dbReference type="ARBA" id="ARBA00023002"/>
    </source>
</evidence>
<evidence type="ECO:0000256" key="3">
    <source>
        <dbReference type="ARBA" id="ARBA00022857"/>
    </source>
</evidence>
<dbReference type="PRINTS" id="PR00080">
    <property type="entry name" value="SDRFAMILY"/>
</dbReference>
<dbReference type="Pfam" id="PF00106">
    <property type="entry name" value="adh_short"/>
    <property type="match status" value="1"/>
</dbReference>
<dbReference type="SMART" id="SM00829">
    <property type="entry name" value="PKS_ER"/>
    <property type="match status" value="1"/>
</dbReference>
<dbReference type="InterPro" id="IPR036291">
    <property type="entry name" value="NAD(P)-bd_dom_sf"/>
</dbReference>
<dbReference type="PANTHER" id="PTHR24320">
    <property type="entry name" value="RETINOL DEHYDROGENASE"/>
    <property type="match status" value="1"/>
</dbReference>
<accession>A0AAD6CP14</accession>
<evidence type="ECO:0000256" key="5">
    <source>
        <dbReference type="ARBA" id="ARBA00023242"/>
    </source>
</evidence>
<evidence type="ECO:0000256" key="1">
    <source>
        <dbReference type="ARBA" id="ARBA00006484"/>
    </source>
</evidence>
<evidence type="ECO:0000313" key="8">
    <source>
        <dbReference type="Proteomes" id="UP001220324"/>
    </source>
</evidence>